<accession>A0ABU1PQQ6</accession>
<evidence type="ECO:0000259" key="4">
    <source>
        <dbReference type="PROSITE" id="PS50932"/>
    </source>
</evidence>
<keyword evidence="6" id="KW-1185">Reference proteome</keyword>
<dbReference type="CDD" id="cd01392">
    <property type="entry name" value="HTH_LacI"/>
    <property type="match status" value="1"/>
</dbReference>
<dbReference type="SUPFAM" id="SSF53822">
    <property type="entry name" value="Periplasmic binding protein-like I"/>
    <property type="match status" value="1"/>
</dbReference>
<comment type="caution">
    <text evidence="5">The sequence shown here is derived from an EMBL/GenBank/DDBJ whole genome shotgun (WGS) entry which is preliminary data.</text>
</comment>
<dbReference type="InterPro" id="IPR046335">
    <property type="entry name" value="LacI/GalR-like_sensor"/>
</dbReference>
<gene>
    <name evidence="5" type="ORF">J2S66_001352</name>
</gene>
<dbReference type="Pfam" id="PF00356">
    <property type="entry name" value="LacI"/>
    <property type="match status" value="1"/>
</dbReference>
<keyword evidence="3" id="KW-0804">Transcription</keyword>
<name>A0ABU1PQQ6_9PSEU</name>
<dbReference type="Gene3D" id="3.40.50.2300">
    <property type="match status" value="2"/>
</dbReference>
<dbReference type="Proteomes" id="UP001268819">
    <property type="component" value="Unassembled WGS sequence"/>
</dbReference>
<dbReference type="GO" id="GO:0003677">
    <property type="term" value="F:DNA binding"/>
    <property type="evidence" value="ECO:0007669"/>
    <property type="project" value="UniProtKB-KW"/>
</dbReference>
<sequence length="329" mass="34235">MVTLGDVARHAGVARSTVSYVLTGNRSVSPQTRSRVERSIRALDYARSAAAPVERVDRMALVLSESLAPRSSTRLADAVVDAADRHGLDVLLVTADRGQAGVRRAARKGQVDGLVVVDVQAHDPRLPLLRASRLPVVTIGAPASTDGVLRVDFDLAAAMAHCLDHLVGLGHRSVGFLGAPSSAYRRGTGFAGRTMTAFTAAALRRDVEHSARPVDGPLPRALTGLLGDLPGATALVVHNESVLGDLPAALRALGRHVPHDVAVVAVCSDEVAERLNPPVTSVHLPVAEAGDRAVRVLVAALAGQPAPGPVLVAPHLSPRRSSVTRARAG</sequence>
<dbReference type="PANTHER" id="PTHR30146:SF153">
    <property type="entry name" value="LACTOSE OPERON REPRESSOR"/>
    <property type="match status" value="1"/>
</dbReference>
<protein>
    <submittedName>
        <fullName evidence="5">DNA-binding LacI/PurR family transcriptional regulator</fullName>
    </submittedName>
</protein>
<dbReference type="Gene3D" id="1.10.260.40">
    <property type="entry name" value="lambda repressor-like DNA-binding domains"/>
    <property type="match status" value="1"/>
</dbReference>
<dbReference type="PANTHER" id="PTHR30146">
    <property type="entry name" value="LACI-RELATED TRANSCRIPTIONAL REPRESSOR"/>
    <property type="match status" value="1"/>
</dbReference>
<keyword evidence="1" id="KW-0805">Transcription regulation</keyword>
<feature type="domain" description="HTH lacI-type" evidence="4">
    <location>
        <begin position="2"/>
        <end position="56"/>
    </location>
</feature>
<dbReference type="SUPFAM" id="SSF47413">
    <property type="entry name" value="lambda repressor-like DNA-binding domains"/>
    <property type="match status" value="1"/>
</dbReference>
<dbReference type="Pfam" id="PF13377">
    <property type="entry name" value="Peripla_BP_3"/>
    <property type="match status" value="1"/>
</dbReference>
<keyword evidence="2 5" id="KW-0238">DNA-binding</keyword>
<dbReference type="SMART" id="SM00354">
    <property type="entry name" value="HTH_LACI"/>
    <property type="match status" value="1"/>
</dbReference>
<dbReference type="PROSITE" id="PS50932">
    <property type="entry name" value="HTH_LACI_2"/>
    <property type="match status" value="1"/>
</dbReference>
<dbReference type="InterPro" id="IPR028082">
    <property type="entry name" value="Peripla_BP_I"/>
</dbReference>
<dbReference type="RefSeq" id="WP_310305075.1">
    <property type="nucleotide sequence ID" value="NZ_BAAAXB010000001.1"/>
</dbReference>
<reference evidence="5 6" key="1">
    <citation type="submission" date="2023-07" db="EMBL/GenBank/DDBJ databases">
        <title>Sequencing the genomes of 1000 actinobacteria strains.</title>
        <authorList>
            <person name="Klenk H.-P."/>
        </authorList>
    </citation>
    <scope>NUCLEOTIDE SEQUENCE [LARGE SCALE GENOMIC DNA]</scope>
    <source>
        <strain evidence="5 6">DSM 43749</strain>
    </source>
</reference>
<organism evidence="5 6">
    <name type="scientific">Saccharothrix longispora</name>
    <dbReference type="NCBI Taxonomy" id="33920"/>
    <lineage>
        <taxon>Bacteria</taxon>
        <taxon>Bacillati</taxon>
        <taxon>Actinomycetota</taxon>
        <taxon>Actinomycetes</taxon>
        <taxon>Pseudonocardiales</taxon>
        <taxon>Pseudonocardiaceae</taxon>
        <taxon>Saccharothrix</taxon>
    </lineage>
</organism>
<dbReference type="EMBL" id="JAVDSG010000001">
    <property type="protein sequence ID" value="MDR6592968.1"/>
    <property type="molecule type" value="Genomic_DNA"/>
</dbReference>
<evidence type="ECO:0000256" key="1">
    <source>
        <dbReference type="ARBA" id="ARBA00023015"/>
    </source>
</evidence>
<dbReference type="InterPro" id="IPR010982">
    <property type="entry name" value="Lambda_DNA-bd_dom_sf"/>
</dbReference>
<evidence type="ECO:0000256" key="2">
    <source>
        <dbReference type="ARBA" id="ARBA00023125"/>
    </source>
</evidence>
<proteinExistence type="predicted"/>
<evidence type="ECO:0000313" key="6">
    <source>
        <dbReference type="Proteomes" id="UP001268819"/>
    </source>
</evidence>
<dbReference type="InterPro" id="IPR000843">
    <property type="entry name" value="HTH_LacI"/>
</dbReference>
<evidence type="ECO:0000313" key="5">
    <source>
        <dbReference type="EMBL" id="MDR6592968.1"/>
    </source>
</evidence>
<evidence type="ECO:0000256" key="3">
    <source>
        <dbReference type="ARBA" id="ARBA00023163"/>
    </source>
</evidence>